<dbReference type="EMBL" id="SRMA01025314">
    <property type="protein sequence ID" value="TRY96216.1"/>
    <property type="molecule type" value="Genomic_DNA"/>
</dbReference>
<reference evidence="2 3" key="1">
    <citation type="journal article" date="2019" name="Sci. Data">
        <title>Hybrid genome assembly and annotation of Danionella translucida.</title>
        <authorList>
            <person name="Kadobianskyi M."/>
            <person name="Schulze L."/>
            <person name="Schuelke M."/>
            <person name="Judkewitz B."/>
        </authorList>
    </citation>
    <scope>NUCLEOTIDE SEQUENCE [LARGE SCALE GENOMIC DNA]</scope>
    <source>
        <strain evidence="2 3">Bolton</strain>
    </source>
</reference>
<dbReference type="AlphaFoldDB" id="A0A553R208"/>
<gene>
    <name evidence="2" type="ORF">DNTS_016459</name>
</gene>
<evidence type="ECO:0000256" key="1">
    <source>
        <dbReference type="SAM" id="MobiDB-lite"/>
    </source>
</evidence>
<accession>A0A553R208</accession>
<dbReference type="Proteomes" id="UP000316079">
    <property type="component" value="Unassembled WGS sequence"/>
</dbReference>
<comment type="caution">
    <text evidence="2">The sequence shown here is derived from an EMBL/GenBank/DDBJ whole genome shotgun (WGS) entry which is preliminary data.</text>
</comment>
<protein>
    <submittedName>
        <fullName evidence="2">Uncharacterized protein</fullName>
    </submittedName>
</protein>
<sequence>MSEVLANCSSSSRSLGSSGCGVAVETELMDPLLQCGFQYLAGSVEPGLVAAGTERVTVEDDPASEPTAAAATTAGCPAHQKHI</sequence>
<evidence type="ECO:0000313" key="3">
    <source>
        <dbReference type="Proteomes" id="UP000316079"/>
    </source>
</evidence>
<name>A0A553R208_9TELE</name>
<feature type="region of interest" description="Disordered" evidence="1">
    <location>
        <begin position="59"/>
        <end position="83"/>
    </location>
</feature>
<evidence type="ECO:0000313" key="2">
    <source>
        <dbReference type="EMBL" id="TRY96216.1"/>
    </source>
</evidence>
<organism evidence="2 3">
    <name type="scientific">Danionella cerebrum</name>
    <dbReference type="NCBI Taxonomy" id="2873325"/>
    <lineage>
        <taxon>Eukaryota</taxon>
        <taxon>Metazoa</taxon>
        <taxon>Chordata</taxon>
        <taxon>Craniata</taxon>
        <taxon>Vertebrata</taxon>
        <taxon>Euteleostomi</taxon>
        <taxon>Actinopterygii</taxon>
        <taxon>Neopterygii</taxon>
        <taxon>Teleostei</taxon>
        <taxon>Ostariophysi</taxon>
        <taxon>Cypriniformes</taxon>
        <taxon>Danionidae</taxon>
        <taxon>Danioninae</taxon>
        <taxon>Danionella</taxon>
    </lineage>
</organism>
<keyword evidence="3" id="KW-1185">Reference proteome</keyword>
<proteinExistence type="predicted"/>